<reference evidence="2" key="1">
    <citation type="submission" date="2018-05" db="EMBL/GenBank/DDBJ databases">
        <authorList>
            <person name="Lanie J.A."/>
            <person name="Ng W.-L."/>
            <person name="Kazmierczak K.M."/>
            <person name="Andrzejewski T.M."/>
            <person name="Davidsen T.M."/>
            <person name="Wayne K.J."/>
            <person name="Tettelin H."/>
            <person name="Glass J.I."/>
            <person name="Rusch D."/>
            <person name="Podicherti R."/>
            <person name="Tsui H.-C.T."/>
            <person name="Winkler M.E."/>
        </authorList>
    </citation>
    <scope>NUCLEOTIDE SEQUENCE</scope>
</reference>
<dbReference type="GO" id="GO:0016020">
    <property type="term" value="C:membrane"/>
    <property type="evidence" value="ECO:0007669"/>
    <property type="project" value="InterPro"/>
</dbReference>
<dbReference type="Pfam" id="PF01066">
    <property type="entry name" value="CDP-OH_P_transf"/>
    <property type="match status" value="1"/>
</dbReference>
<dbReference type="InterPro" id="IPR000462">
    <property type="entry name" value="CDP-OH_P_trans"/>
</dbReference>
<protein>
    <submittedName>
        <fullName evidence="2">Uncharacterized protein</fullName>
    </submittedName>
</protein>
<feature type="transmembrane region" description="Helical" evidence="1">
    <location>
        <begin position="21"/>
        <end position="42"/>
    </location>
</feature>
<feature type="non-terminal residue" evidence="2">
    <location>
        <position position="82"/>
    </location>
</feature>
<dbReference type="AlphaFoldDB" id="A0A381QWM2"/>
<keyword evidence="1" id="KW-0472">Membrane</keyword>
<feature type="transmembrane region" description="Helical" evidence="1">
    <location>
        <begin position="48"/>
        <end position="68"/>
    </location>
</feature>
<evidence type="ECO:0000256" key="1">
    <source>
        <dbReference type="SAM" id="Phobius"/>
    </source>
</evidence>
<keyword evidence="1" id="KW-1133">Transmembrane helix</keyword>
<dbReference type="GO" id="GO:0008654">
    <property type="term" value="P:phospholipid biosynthetic process"/>
    <property type="evidence" value="ECO:0007669"/>
    <property type="project" value="InterPro"/>
</dbReference>
<dbReference type="GO" id="GO:0016780">
    <property type="term" value="F:phosphotransferase activity, for other substituted phosphate groups"/>
    <property type="evidence" value="ECO:0007669"/>
    <property type="project" value="InterPro"/>
</dbReference>
<dbReference type="InterPro" id="IPR043130">
    <property type="entry name" value="CDP-OH_PTrfase_TM_dom"/>
</dbReference>
<proteinExistence type="predicted"/>
<dbReference type="EMBL" id="UINC01001567">
    <property type="protein sequence ID" value="SUZ83811.1"/>
    <property type="molecule type" value="Genomic_DNA"/>
</dbReference>
<sequence length="82" mass="8713">MRERWTKASEPLVHSMGDLNPNLLTWASLVFALAAFFLLARADLDSRGAMAIVCGVGLGLIAGFLDALDGALARHQGVDGPY</sequence>
<accession>A0A381QWM2</accession>
<gene>
    <name evidence="2" type="ORF">METZ01_LOCUS36665</name>
</gene>
<keyword evidence="1" id="KW-0812">Transmembrane</keyword>
<name>A0A381QWM2_9ZZZZ</name>
<evidence type="ECO:0000313" key="2">
    <source>
        <dbReference type="EMBL" id="SUZ83811.1"/>
    </source>
</evidence>
<dbReference type="Gene3D" id="1.20.120.1760">
    <property type="match status" value="1"/>
</dbReference>
<organism evidence="2">
    <name type="scientific">marine metagenome</name>
    <dbReference type="NCBI Taxonomy" id="408172"/>
    <lineage>
        <taxon>unclassified sequences</taxon>
        <taxon>metagenomes</taxon>
        <taxon>ecological metagenomes</taxon>
    </lineage>
</organism>